<evidence type="ECO:0000313" key="4">
    <source>
        <dbReference type="Proteomes" id="UP001465976"/>
    </source>
</evidence>
<name>A0ABR3F923_9AGAR</name>
<comment type="caution">
    <text evidence="3">The sequence shown here is derived from an EMBL/GenBank/DDBJ whole genome shotgun (WGS) entry which is preliminary data.</text>
</comment>
<feature type="transmembrane region" description="Helical" evidence="2">
    <location>
        <begin position="21"/>
        <end position="46"/>
    </location>
</feature>
<evidence type="ECO:0000256" key="2">
    <source>
        <dbReference type="SAM" id="Phobius"/>
    </source>
</evidence>
<evidence type="ECO:0000313" key="3">
    <source>
        <dbReference type="EMBL" id="KAL0571795.1"/>
    </source>
</evidence>
<keyword evidence="4" id="KW-1185">Reference proteome</keyword>
<proteinExistence type="predicted"/>
<feature type="region of interest" description="Disordered" evidence="1">
    <location>
        <begin position="89"/>
        <end position="109"/>
    </location>
</feature>
<feature type="transmembrane region" description="Helical" evidence="2">
    <location>
        <begin position="58"/>
        <end position="78"/>
    </location>
</feature>
<dbReference type="Proteomes" id="UP001465976">
    <property type="component" value="Unassembled WGS sequence"/>
</dbReference>
<keyword evidence="2" id="KW-1133">Transmembrane helix</keyword>
<keyword evidence="2" id="KW-0812">Transmembrane</keyword>
<protein>
    <submittedName>
        <fullName evidence="3">Uncharacterized protein</fullName>
    </submittedName>
</protein>
<gene>
    <name evidence="3" type="ORF">V5O48_010169</name>
</gene>
<organism evidence="3 4">
    <name type="scientific">Marasmius crinis-equi</name>
    <dbReference type="NCBI Taxonomy" id="585013"/>
    <lineage>
        <taxon>Eukaryota</taxon>
        <taxon>Fungi</taxon>
        <taxon>Dikarya</taxon>
        <taxon>Basidiomycota</taxon>
        <taxon>Agaricomycotina</taxon>
        <taxon>Agaricomycetes</taxon>
        <taxon>Agaricomycetidae</taxon>
        <taxon>Agaricales</taxon>
        <taxon>Marasmiineae</taxon>
        <taxon>Marasmiaceae</taxon>
        <taxon>Marasmius</taxon>
    </lineage>
</organism>
<reference evidence="3 4" key="1">
    <citation type="submission" date="2024-02" db="EMBL/GenBank/DDBJ databases">
        <title>A draft genome for the cacao thread blight pathogen Marasmius crinis-equi.</title>
        <authorList>
            <person name="Cohen S.P."/>
            <person name="Baruah I.K."/>
            <person name="Amoako-Attah I."/>
            <person name="Bukari Y."/>
            <person name="Meinhardt L.W."/>
            <person name="Bailey B.A."/>
        </authorList>
    </citation>
    <scope>NUCLEOTIDE SEQUENCE [LARGE SCALE GENOMIC DNA]</scope>
    <source>
        <strain evidence="3 4">GH-76</strain>
    </source>
</reference>
<keyword evidence="2" id="KW-0472">Membrane</keyword>
<sequence>MSWIGRQIDSAHARSATRYRRVLLLIIESGAIYSSAVLIEIILYFAPNNGFYIVYDPIAQLVSIVPTMIIILTTLGMTSNDLTNQIQQTTRGLPAPGGGGGPRTRAGPRVTSTTFTLESRPHFAARTQGSAFDEDSESQLMTLPEIKAELMPAHTMSAGSVGQVQTLSMGDVGQVQTLSMGSVVAR</sequence>
<evidence type="ECO:0000256" key="1">
    <source>
        <dbReference type="SAM" id="MobiDB-lite"/>
    </source>
</evidence>
<dbReference type="EMBL" id="JBAHYK010000716">
    <property type="protein sequence ID" value="KAL0571795.1"/>
    <property type="molecule type" value="Genomic_DNA"/>
</dbReference>
<accession>A0ABR3F923</accession>